<dbReference type="PANTHER" id="PTHR18896">
    <property type="entry name" value="PHOSPHOLIPASE D"/>
    <property type="match status" value="1"/>
</dbReference>
<keyword evidence="4" id="KW-0378">Hydrolase</keyword>
<feature type="compositionally biased region" description="Basic and acidic residues" evidence="7">
    <location>
        <begin position="112"/>
        <end position="131"/>
    </location>
</feature>
<dbReference type="EMBL" id="LR900621">
    <property type="protein sequence ID" value="CAD7246333.1"/>
    <property type="molecule type" value="Genomic_DNA"/>
</dbReference>
<dbReference type="InterPro" id="IPR025202">
    <property type="entry name" value="PLD-like_dom"/>
</dbReference>
<keyword evidence="6" id="KW-0443">Lipid metabolism</keyword>
<evidence type="ECO:0000256" key="3">
    <source>
        <dbReference type="ARBA" id="ARBA00022737"/>
    </source>
</evidence>
<evidence type="ECO:0000256" key="6">
    <source>
        <dbReference type="ARBA" id="ARBA00023098"/>
    </source>
</evidence>
<evidence type="ECO:0000313" key="10">
    <source>
        <dbReference type="Proteomes" id="UP000677054"/>
    </source>
</evidence>
<dbReference type="CDD" id="cd09141">
    <property type="entry name" value="PLDc_vPLD1_2_yPLD_like_2"/>
    <property type="match status" value="1"/>
</dbReference>
<evidence type="ECO:0000256" key="5">
    <source>
        <dbReference type="ARBA" id="ARBA00022963"/>
    </source>
</evidence>
<feature type="domain" description="PLD phosphodiesterase" evidence="8">
    <location>
        <begin position="411"/>
        <end position="438"/>
    </location>
</feature>
<dbReference type="FunFam" id="3.30.870.10:FF:000011">
    <property type="entry name" value="Phospholipase"/>
    <property type="match status" value="1"/>
</dbReference>
<dbReference type="PROSITE" id="PS50035">
    <property type="entry name" value="PLD"/>
    <property type="match status" value="1"/>
</dbReference>
<dbReference type="EC" id="3.1.4.4" evidence="2"/>
<sequence length="597" mass="67817">MSDQPDSKFLMPKKEMITSSTPAGKIPMSLVAFAQATKHLTVTPVSEEEQAKELKNLEKLKGDTPPQSRKLYRTANAMREMVRKGREWKDRHLHREDSGQGQDAEGKASSLKKHDLEEGKEDKEGDKRLVQDETDIPVSQEENLNKEAQSEQDMGVQGSSKLWLGKDYCNFIVKDFASLDTPFRDLVDRTTTPRMPWQDIALMVEGKSARDVARHFIQRWNACKKEKAANNDRYPLLIPKNHEVDDSIPPILDSPPYTATVQVLRSSGKWSAGMRADEQSIHLAYLEAIDQAKYFIYIENQFFISPGPNQGEVQNRIGDALFHRIVRAHRMKETFRVFVVLPLMPAFEGEMGTTGGTAIQTIMHWNAASISHGPHSLFGRLREAGIKDPTEYICFHGLRTHAELLGTLVTELIYVHSKLMIVDDRLVICGSANINDRSMMGVRDSEVACLIKDEDFIPSMMDGHSYQAGRYAGSLRMTLFKQHLGLLDPRESRKVDIRDPISDSFYKEIWLKIASTNTSIFEKVFSVFPTDDIRSWQELEARMQKLPMSVTDPGQAKTLLTKIRGYLVFYPLFFLDKENLLPQVGTKEHLLPTAVFI</sequence>
<dbReference type="Proteomes" id="UP000677054">
    <property type="component" value="Unassembled WGS sequence"/>
</dbReference>
<dbReference type="SMART" id="SM00155">
    <property type="entry name" value="PLDc"/>
    <property type="match status" value="1"/>
</dbReference>
<dbReference type="InterPro" id="IPR015679">
    <property type="entry name" value="PLipase_D_fam"/>
</dbReference>
<gene>
    <name evidence="9" type="ORF">DSTB1V02_LOCUS6184</name>
</gene>
<evidence type="ECO:0000259" key="8">
    <source>
        <dbReference type="PROSITE" id="PS50035"/>
    </source>
</evidence>
<keyword evidence="3" id="KW-0677">Repeat</keyword>
<dbReference type="OrthoDB" id="14911at2759"/>
<evidence type="ECO:0000256" key="2">
    <source>
        <dbReference type="ARBA" id="ARBA00012027"/>
    </source>
</evidence>
<evidence type="ECO:0000313" key="9">
    <source>
        <dbReference type="EMBL" id="CAD7246333.1"/>
    </source>
</evidence>
<dbReference type="Pfam" id="PF13091">
    <property type="entry name" value="PLDc_2"/>
    <property type="match status" value="1"/>
</dbReference>
<feature type="region of interest" description="Disordered" evidence="7">
    <location>
        <begin position="55"/>
        <end position="155"/>
    </location>
</feature>
<dbReference type="EMBL" id="CAJPEV010001104">
    <property type="protein sequence ID" value="CAG0890747.1"/>
    <property type="molecule type" value="Genomic_DNA"/>
</dbReference>
<evidence type="ECO:0000256" key="1">
    <source>
        <dbReference type="ARBA" id="ARBA00000798"/>
    </source>
</evidence>
<dbReference type="GO" id="GO:0004630">
    <property type="term" value="F:phospholipase D activity"/>
    <property type="evidence" value="ECO:0007669"/>
    <property type="project" value="UniProtKB-EC"/>
</dbReference>
<protein>
    <recommendedName>
        <fullName evidence="2">phospholipase D</fullName>
        <ecNumber evidence="2">3.1.4.4</ecNumber>
    </recommendedName>
</protein>
<feature type="compositionally biased region" description="Basic and acidic residues" evidence="7">
    <location>
        <begin position="80"/>
        <end position="98"/>
    </location>
</feature>
<feature type="region of interest" description="Disordered" evidence="7">
    <location>
        <begin position="1"/>
        <end position="21"/>
    </location>
</feature>
<dbReference type="GO" id="GO:0009395">
    <property type="term" value="P:phospholipid catabolic process"/>
    <property type="evidence" value="ECO:0007669"/>
    <property type="project" value="TreeGrafter"/>
</dbReference>
<dbReference type="GO" id="GO:0060627">
    <property type="term" value="P:regulation of vesicle-mediated transport"/>
    <property type="evidence" value="ECO:0007669"/>
    <property type="project" value="TreeGrafter"/>
</dbReference>
<accession>A0A7R9A790</accession>
<keyword evidence="5" id="KW-0442">Lipid degradation</keyword>
<dbReference type="InterPro" id="IPR001736">
    <property type="entry name" value="PLipase_D/transphosphatidylase"/>
</dbReference>
<comment type="catalytic activity">
    <reaction evidence="1">
        <text>a 1,2-diacyl-sn-glycero-3-phosphocholine + H2O = a 1,2-diacyl-sn-glycero-3-phosphate + choline + H(+)</text>
        <dbReference type="Rhea" id="RHEA:14445"/>
        <dbReference type="ChEBI" id="CHEBI:15354"/>
        <dbReference type="ChEBI" id="CHEBI:15377"/>
        <dbReference type="ChEBI" id="CHEBI:15378"/>
        <dbReference type="ChEBI" id="CHEBI:57643"/>
        <dbReference type="ChEBI" id="CHEBI:58608"/>
        <dbReference type="EC" id="3.1.4.4"/>
    </reaction>
</comment>
<evidence type="ECO:0000256" key="7">
    <source>
        <dbReference type="SAM" id="MobiDB-lite"/>
    </source>
</evidence>
<dbReference type="PANTHER" id="PTHR18896:SF76">
    <property type="entry name" value="PHOSPHOLIPASE"/>
    <property type="match status" value="1"/>
</dbReference>
<keyword evidence="10" id="KW-1185">Reference proteome</keyword>
<dbReference type="SUPFAM" id="SSF56024">
    <property type="entry name" value="Phospholipase D/nuclease"/>
    <property type="match status" value="2"/>
</dbReference>
<proteinExistence type="predicted"/>
<organism evidence="9">
    <name type="scientific">Darwinula stevensoni</name>
    <dbReference type="NCBI Taxonomy" id="69355"/>
    <lineage>
        <taxon>Eukaryota</taxon>
        <taxon>Metazoa</taxon>
        <taxon>Ecdysozoa</taxon>
        <taxon>Arthropoda</taxon>
        <taxon>Crustacea</taxon>
        <taxon>Oligostraca</taxon>
        <taxon>Ostracoda</taxon>
        <taxon>Podocopa</taxon>
        <taxon>Podocopida</taxon>
        <taxon>Darwinulocopina</taxon>
        <taxon>Darwinuloidea</taxon>
        <taxon>Darwinulidae</taxon>
        <taxon>Darwinula</taxon>
    </lineage>
</organism>
<reference evidence="9" key="1">
    <citation type="submission" date="2020-11" db="EMBL/GenBank/DDBJ databases">
        <authorList>
            <person name="Tran Van P."/>
        </authorList>
    </citation>
    <scope>NUCLEOTIDE SEQUENCE</scope>
</reference>
<name>A0A7R9A790_9CRUS</name>
<evidence type="ECO:0000256" key="4">
    <source>
        <dbReference type="ARBA" id="ARBA00022801"/>
    </source>
</evidence>
<dbReference type="Gene3D" id="3.30.870.10">
    <property type="entry name" value="Endonuclease Chain A"/>
    <property type="match status" value="2"/>
</dbReference>
<dbReference type="AlphaFoldDB" id="A0A7R9A790"/>